<accession>A0A839F2G7</accession>
<evidence type="ECO:0000313" key="1">
    <source>
        <dbReference type="EMBL" id="MBA8888776.1"/>
    </source>
</evidence>
<dbReference type="Proteomes" id="UP000550401">
    <property type="component" value="Unassembled WGS sequence"/>
</dbReference>
<keyword evidence="2" id="KW-1185">Reference proteome</keyword>
<dbReference type="InterPro" id="IPR046239">
    <property type="entry name" value="DUF6272"/>
</dbReference>
<organism evidence="1 2">
    <name type="scientific">Dokdonella fugitiva</name>
    <dbReference type="NCBI Taxonomy" id="328517"/>
    <lineage>
        <taxon>Bacteria</taxon>
        <taxon>Pseudomonadati</taxon>
        <taxon>Pseudomonadota</taxon>
        <taxon>Gammaproteobacteria</taxon>
        <taxon>Lysobacterales</taxon>
        <taxon>Rhodanobacteraceae</taxon>
        <taxon>Dokdonella</taxon>
    </lineage>
</organism>
<evidence type="ECO:0000313" key="2">
    <source>
        <dbReference type="Proteomes" id="UP000550401"/>
    </source>
</evidence>
<dbReference type="Pfam" id="PF19788">
    <property type="entry name" value="DUF6272"/>
    <property type="match status" value="1"/>
</dbReference>
<sequence>MNYSEFRDFSASVARRRIVFYYFGYFSQNTVSAMAEAIRLQFEQAEPVASTRRKLFSCFVEMAQNITHYSAGALTPPEQRDGQVRQGSVCIGAEGEHYYLLCANPVARTDVDALRRKLEPLRSMTIDEIKRAYRETLRAEPEEGSKGAGLGFLTVARDASGPLEFEFTPHDGDTVMFYLKATI</sequence>
<comment type="caution">
    <text evidence="1">The sequence shown here is derived from an EMBL/GenBank/DDBJ whole genome shotgun (WGS) entry which is preliminary data.</text>
</comment>
<name>A0A839F2G7_9GAMM</name>
<dbReference type="EMBL" id="JACGXL010000005">
    <property type="protein sequence ID" value="MBA8888776.1"/>
    <property type="molecule type" value="Genomic_DNA"/>
</dbReference>
<dbReference type="AlphaFoldDB" id="A0A839F2G7"/>
<dbReference type="RefSeq" id="WP_182531826.1">
    <property type="nucleotide sequence ID" value="NZ_JACGXL010000005.1"/>
</dbReference>
<protein>
    <submittedName>
        <fullName evidence="1">Uncharacterized protein</fullName>
    </submittedName>
</protein>
<proteinExistence type="predicted"/>
<reference evidence="1 2" key="1">
    <citation type="submission" date="2020-07" db="EMBL/GenBank/DDBJ databases">
        <title>Genomic Encyclopedia of Type Strains, Phase IV (KMG-V): Genome sequencing to study the core and pangenomes of soil and plant-associated prokaryotes.</title>
        <authorList>
            <person name="Whitman W."/>
        </authorList>
    </citation>
    <scope>NUCLEOTIDE SEQUENCE [LARGE SCALE GENOMIC DNA]</scope>
    <source>
        <strain evidence="1 2">RH2WT43</strain>
    </source>
</reference>
<gene>
    <name evidence="1" type="ORF">FHW12_003012</name>
</gene>
<dbReference type="NCBIfam" id="NF038262">
    <property type="entry name" value="SiaB_fam_kinase"/>
    <property type="match status" value="1"/>
</dbReference>